<comment type="caution">
    <text evidence="2">The sequence shown here is derived from an EMBL/GenBank/DDBJ whole genome shotgun (WGS) entry which is preliminary data.</text>
</comment>
<gene>
    <name evidence="2" type="ORF">H8891_03720</name>
</gene>
<feature type="transmembrane region" description="Helical" evidence="1">
    <location>
        <begin position="130"/>
        <end position="150"/>
    </location>
</feature>
<evidence type="ECO:0000256" key="1">
    <source>
        <dbReference type="SAM" id="Phobius"/>
    </source>
</evidence>
<feature type="transmembrane region" description="Helical" evidence="1">
    <location>
        <begin position="183"/>
        <end position="208"/>
    </location>
</feature>
<dbReference type="EMBL" id="JACRWD010000001">
    <property type="protein sequence ID" value="MBC6002900.1"/>
    <property type="molecule type" value="Genomic_DNA"/>
</dbReference>
<dbReference type="Proteomes" id="UP000611796">
    <property type="component" value="Unassembled WGS sequence"/>
</dbReference>
<name>A0ABR7K1U9_9FIRM</name>
<organism evidence="2 3">
    <name type="scientific">Paeniclostridium hominis</name>
    <dbReference type="NCBI Taxonomy" id="2764329"/>
    <lineage>
        <taxon>Bacteria</taxon>
        <taxon>Bacillati</taxon>
        <taxon>Bacillota</taxon>
        <taxon>Clostridia</taxon>
        <taxon>Peptostreptococcales</taxon>
        <taxon>Peptostreptococcaceae</taxon>
        <taxon>Paeniclostridium</taxon>
    </lineage>
</organism>
<feature type="transmembrane region" description="Helical" evidence="1">
    <location>
        <begin position="99"/>
        <end position="124"/>
    </location>
</feature>
<keyword evidence="1" id="KW-0812">Transmembrane</keyword>
<dbReference type="RefSeq" id="WP_187005241.1">
    <property type="nucleotide sequence ID" value="NZ_JACRWD010000001.1"/>
</dbReference>
<dbReference type="Pfam" id="PF06161">
    <property type="entry name" value="DUF975"/>
    <property type="match status" value="1"/>
</dbReference>
<evidence type="ECO:0000313" key="2">
    <source>
        <dbReference type="EMBL" id="MBC6002900.1"/>
    </source>
</evidence>
<keyword evidence="1" id="KW-0472">Membrane</keyword>
<feature type="transmembrane region" description="Helical" evidence="1">
    <location>
        <begin position="48"/>
        <end position="68"/>
    </location>
</feature>
<feature type="transmembrane region" description="Helical" evidence="1">
    <location>
        <begin position="20"/>
        <end position="42"/>
    </location>
</feature>
<protein>
    <submittedName>
        <fullName evidence="2">DUF975 family protein</fullName>
    </submittedName>
</protein>
<reference evidence="2 3" key="1">
    <citation type="submission" date="2020-08" db="EMBL/GenBank/DDBJ databases">
        <authorList>
            <person name="Liu C."/>
            <person name="Sun Q."/>
        </authorList>
    </citation>
    <scope>NUCLEOTIDE SEQUENCE [LARGE SCALE GENOMIC DNA]</scope>
    <source>
        <strain evidence="2 3">NSJ-45</strain>
    </source>
</reference>
<keyword evidence="3" id="KW-1185">Reference proteome</keyword>
<accession>A0ABR7K1U9</accession>
<dbReference type="PANTHER" id="PTHR40076:SF1">
    <property type="entry name" value="MEMBRANE PROTEIN"/>
    <property type="match status" value="1"/>
</dbReference>
<dbReference type="PANTHER" id="PTHR40076">
    <property type="entry name" value="MEMBRANE PROTEIN-RELATED"/>
    <property type="match status" value="1"/>
</dbReference>
<dbReference type="InterPro" id="IPR010380">
    <property type="entry name" value="DUF975"/>
</dbReference>
<keyword evidence="1" id="KW-1133">Transmembrane helix</keyword>
<evidence type="ECO:0000313" key="3">
    <source>
        <dbReference type="Proteomes" id="UP000611796"/>
    </source>
</evidence>
<sequence>METAKLKNLAKSQMKGKTSILIFSNLIFSILTMIIPIIQLISNNELNSITKFIMMTIVQPLFLGIAYIHYNCTIEGRNVGILDLFYGYKVKLFRQGIVYIVRTFITYLMTSSLVTLTTTIIMIIKPNQALIPIIMAIIIFIPSFILQTYLSQIYYIMVCNEELKGTEVLRDSMLMMRGRLGEYIILTLSFIPWLILDIFTFKLASIWINPYKNQTLANYHHIVKNAYYSDSNKNIIA</sequence>
<proteinExistence type="predicted"/>